<feature type="domain" description="Helicase ATP-binding" evidence="8">
    <location>
        <begin position="271"/>
        <end position="432"/>
    </location>
</feature>
<dbReference type="PROSITE" id="PS51192">
    <property type="entry name" value="HELICASE_ATP_BIND_1"/>
    <property type="match status" value="1"/>
</dbReference>
<dbReference type="InterPro" id="IPR011545">
    <property type="entry name" value="DEAD/DEAH_box_helicase_dom"/>
</dbReference>
<keyword evidence="3 10" id="KW-0378">Hydrolase</keyword>
<keyword evidence="6" id="KW-0238">DNA-binding</keyword>
<organism evidence="10 11">
    <name type="scientific">Candidatus Vampirococcus lugosii</name>
    <dbReference type="NCBI Taxonomy" id="2789015"/>
    <lineage>
        <taxon>Bacteria</taxon>
        <taxon>Candidatus Absconditibacteriota</taxon>
        <taxon>Vampirococcus</taxon>
    </lineage>
</organism>
<evidence type="ECO:0000256" key="2">
    <source>
        <dbReference type="ARBA" id="ARBA00022763"/>
    </source>
</evidence>
<evidence type="ECO:0000256" key="3">
    <source>
        <dbReference type="ARBA" id="ARBA00022801"/>
    </source>
</evidence>
<keyword evidence="4 10" id="KW-0347">Helicase</keyword>
<dbReference type="GO" id="GO:0003678">
    <property type="term" value="F:DNA helicase activity"/>
    <property type="evidence" value="ECO:0007669"/>
    <property type="project" value="UniProtKB-EC"/>
</dbReference>
<dbReference type="Proteomes" id="UP000680365">
    <property type="component" value="Unassembled WGS sequence"/>
</dbReference>
<dbReference type="InterPro" id="IPR047112">
    <property type="entry name" value="RecG/Mfd"/>
</dbReference>
<dbReference type="GO" id="GO:0016787">
    <property type="term" value="F:hydrolase activity"/>
    <property type="evidence" value="ECO:0007669"/>
    <property type="project" value="UniProtKB-KW"/>
</dbReference>
<dbReference type="RefSeq" id="WP_213348112.1">
    <property type="nucleotide sequence ID" value="NZ_JAEDAM010000003.1"/>
</dbReference>
<evidence type="ECO:0000256" key="5">
    <source>
        <dbReference type="ARBA" id="ARBA00022840"/>
    </source>
</evidence>
<feature type="domain" description="Helicase C-terminal" evidence="9">
    <location>
        <begin position="454"/>
        <end position="618"/>
    </location>
</feature>
<dbReference type="EMBL" id="JAEDAM010000003">
    <property type="protein sequence ID" value="MBS8121527.1"/>
    <property type="molecule type" value="Genomic_DNA"/>
</dbReference>
<evidence type="ECO:0000313" key="11">
    <source>
        <dbReference type="Proteomes" id="UP000680365"/>
    </source>
</evidence>
<evidence type="ECO:0000256" key="4">
    <source>
        <dbReference type="ARBA" id="ARBA00022806"/>
    </source>
</evidence>
<dbReference type="SUPFAM" id="SSF52540">
    <property type="entry name" value="P-loop containing nucleoside triphosphate hydrolases"/>
    <property type="match status" value="2"/>
</dbReference>
<dbReference type="PANTHER" id="PTHR47964:SF1">
    <property type="entry name" value="ATP-DEPENDENT DNA HELICASE HOMOLOG RECG, CHLOROPLASTIC"/>
    <property type="match status" value="1"/>
</dbReference>
<keyword evidence="1" id="KW-0547">Nucleotide-binding</keyword>
<accession>A0ABS5QKA9</accession>
<dbReference type="PANTHER" id="PTHR47964">
    <property type="entry name" value="ATP-DEPENDENT DNA HELICASE HOMOLOG RECG, CHLOROPLASTIC"/>
    <property type="match status" value="1"/>
</dbReference>
<keyword evidence="2" id="KW-0227">DNA damage</keyword>
<evidence type="ECO:0000256" key="1">
    <source>
        <dbReference type="ARBA" id="ARBA00022741"/>
    </source>
</evidence>
<protein>
    <submittedName>
        <fullName evidence="10">ATP-dependent DNA helicase RecG</fullName>
        <ecNumber evidence="10">3.6.4.12</ecNumber>
    </submittedName>
</protein>
<keyword evidence="7" id="KW-0234">DNA repair</keyword>
<dbReference type="Gene3D" id="3.40.50.300">
    <property type="entry name" value="P-loop containing nucleotide triphosphate hydrolases"/>
    <property type="match status" value="2"/>
</dbReference>
<proteinExistence type="predicted"/>
<dbReference type="EC" id="3.6.4.12" evidence="10"/>
<dbReference type="SMART" id="SM00487">
    <property type="entry name" value="DEXDc"/>
    <property type="match status" value="1"/>
</dbReference>
<comment type="caution">
    <text evidence="10">The sequence shown here is derived from an EMBL/GenBank/DDBJ whole genome shotgun (WGS) entry which is preliminary data.</text>
</comment>
<sequence>MDLKELKTSSRYLSILNANGIYNIKDFFLYLPRDYEDRTEIKKVRDLVIDNTTQTTKGELISKNMINTARGKKLIEIILEDEIGNKIFVNIMNNTYYFQTLEKGKFYVIVGKPKFQRGKIIFWNPKIINSENMKNNEQTGRIYPIYSELMGIKASRFAKKILENIEKLDYLFPDPLPQSIINSYGLLNLGEAIRNIHFPQSFEKLTKAQYRIYFDKVLKIQIVSQISKIKHKKEIKSKLIPKWEVIKNFLNTLPFDLTNAQKKAIKICIEDICSGKPMLRLLQGDVGSGKTVVAIAIAYYIKNVLGKQSAILAPTEVLAKQHFLGINKFLLPLGIKIDLLTGSTSLKDKEKIKQNLFNSNTDIVVGTTAIIQDTVDFCNLGFVVIDEQHKFGVKQRGYLKKFNTPHILQMTATPIPRSLAIAFFGEFDVSIIDELPAGRKKIHTKVITENQFNKLKEWILQKIDQGQQVYIITPLIEESEAMENVANVMQEYENTKDFFSSISDKVDVLHGKMSSKDKDLVMNKFKNNKTKILVSTTVIEVGVDSPTATIILIKNSERFGLSQLHQLRGRVGRSDLQSYCFLMTTSKSQDTIQRLKNMEKYSDGFNLSQIDLQTRGGGEILGIKQSGQTDIPINILMDTEFLEKVQNASIDILQTYPKLENLNLLKKEILKSDPNILS</sequence>
<dbReference type="NCBIfam" id="NF008168">
    <property type="entry name" value="PRK10917.2-2"/>
    <property type="match status" value="1"/>
</dbReference>
<dbReference type="Pfam" id="PF17191">
    <property type="entry name" value="RecG_wedge"/>
    <property type="match status" value="1"/>
</dbReference>
<dbReference type="InterPro" id="IPR001650">
    <property type="entry name" value="Helicase_C-like"/>
</dbReference>
<dbReference type="Pfam" id="PF00270">
    <property type="entry name" value="DEAD"/>
    <property type="match status" value="1"/>
</dbReference>
<keyword evidence="11" id="KW-1185">Reference proteome</keyword>
<name>A0ABS5QKA9_9BACT</name>
<evidence type="ECO:0000256" key="6">
    <source>
        <dbReference type="ARBA" id="ARBA00023125"/>
    </source>
</evidence>
<dbReference type="SMART" id="SM00490">
    <property type="entry name" value="HELICc"/>
    <property type="match status" value="1"/>
</dbReference>
<evidence type="ECO:0000313" key="10">
    <source>
        <dbReference type="EMBL" id="MBS8121527.1"/>
    </source>
</evidence>
<dbReference type="InterPro" id="IPR014001">
    <property type="entry name" value="Helicase_ATP-bd"/>
</dbReference>
<evidence type="ECO:0000259" key="8">
    <source>
        <dbReference type="PROSITE" id="PS51192"/>
    </source>
</evidence>
<evidence type="ECO:0000256" key="7">
    <source>
        <dbReference type="ARBA" id="ARBA00023204"/>
    </source>
</evidence>
<dbReference type="SUPFAM" id="SSF50249">
    <property type="entry name" value="Nucleic acid-binding proteins"/>
    <property type="match status" value="1"/>
</dbReference>
<dbReference type="PROSITE" id="PS51194">
    <property type="entry name" value="HELICASE_CTER"/>
    <property type="match status" value="1"/>
</dbReference>
<gene>
    <name evidence="10" type="ORF">VAMP_6n64</name>
</gene>
<dbReference type="InterPro" id="IPR012340">
    <property type="entry name" value="NA-bd_OB-fold"/>
</dbReference>
<dbReference type="InterPro" id="IPR033454">
    <property type="entry name" value="RecG_wedge"/>
</dbReference>
<dbReference type="Pfam" id="PF00271">
    <property type="entry name" value="Helicase_C"/>
    <property type="match status" value="1"/>
</dbReference>
<keyword evidence="5" id="KW-0067">ATP-binding</keyword>
<dbReference type="InterPro" id="IPR027417">
    <property type="entry name" value="P-loop_NTPase"/>
</dbReference>
<evidence type="ECO:0000259" key="9">
    <source>
        <dbReference type="PROSITE" id="PS51194"/>
    </source>
</evidence>
<reference evidence="10 11" key="1">
    <citation type="journal article" date="2021" name="Nat. Commun.">
        <title>Reductive evolution and unique predatory mode in the CPR bacterium Vampirococcus lugosii.</title>
        <authorList>
            <person name="Moreira D."/>
            <person name="Zivanovic Y."/>
            <person name="Lopez-Archilla A.I."/>
            <person name="Iniesto M."/>
            <person name="Lopez-Garcia P."/>
        </authorList>
    </citation>
    <scope>NUCLEOTIDE SEQUENCE [LARGE SCALE GENOMIC DNA]</scope>
    <source>
        <strain evidence="10">Chiprana</strain>
    </source>
</reference>